<sequence length="641" mass="71990">MIVAELKIYNFRQFESVNNKPGLQISFHKGLNALIGENDSGKTAVIDALKLVLLTQSNEYIRPSDEDFYKPVGEDACSEFKIDCTISGFTQNEAKNFIEYLSFNQTENGIEYTLELHYRAWKEGHKIYQELRVGDIDDGISIDGKARELLKAVYLKPLRDAEREMRSGRGSRISQILLNHPVFKDKKEHAVLDIFRDANKRIEDYFIGDTDGKRILQTIRSNLESFSDKGQASDAELKTSDIQLKAILESLSLNAPEINPGLGELNLLFIAAELLLLKDDTDGGLKLALIEELEAHLHPQAQLRLISYLQNEYNENDVQIIISTHSPILASKINLKNLILMKNGTGYDLAEGRTGLQRGDYLFLQRFLDSTKANLFFAKGIIMVEGDAENILIPVIADILGYPLEKYGISIVNVGSTAFLRYSRIMERKDGADIGIPVSVVTDCDVKPEYIINPVTHNKEFNEKETQSVQKQEEKNSKYTTGSIRGFTSPRWTLEYCIALSSLSDVFHKAVHYGKKILNAQEHISLTDAKIDEANRDAEAEAQAWKEFSAAERAYHIYDLMLNGDGKSSLKAIVAQCLASLLRWEVSIIPDGLTQEKMFDLDLYGFKIDESKGAALKSAIENDPFLSYIVNAIKYAAGETV</sequence>
<dbReference type="EMBL" id="CYXN01000005">
    <property type="protein sequence ID" value="CUM90525.1"/>
    <property type="molecule type" value="Genomic_DNA"/>
</dbReference>
<proteinExistence type="predicted"/>
<evidence type="ECO:0000259" key="1">
    <source>
        <dbReference type="Pfam" id="PF13175"/>
    </source>
</evidence>
<evidence type="ECO:0000313" key="4">
    <source>
        <dbReference type="Proteomes" id="UP000095649"/>
    </source>
</evidence>
<organism evidence="3 4">
    <name type="scientific">Faecalibacterium prausnitzii</name>
    <dbReference type="NCBI Taxonomy" id="853"/>
    <lineage>
        <taxon>Bacteria</taxon>
        <taxon>Bacillati</taxon>
        <taxon>Bacillota</taxon>
        <taxon>Clostridia</taxon>
        <taxon>Eubacteriales</taxon>
        <taxon>Oscillospiraceae</taxon>
        <taxon>Faecalibacterium</taxon>
    </lineage>
</organism>
<dbReference type="SUPFAM" id="SSF52540">
    <property type="entry name" value="P-loop containing nucleoside triphosphate hydrolases"/>
    <property type="match status" value="1"/>
</dbReference>
<feature type="domain" description="OLD protein-like TOPRIM" evidence="2">
    <location>
        <begin position="376"/>
        <end position="445"/>
    </location>
</feature>
<feature type="domain" description="Endonuclease GajA/Old nuclease/RecF-like AAA" evidence="1">
    <location>
        <begin position="1"/>
        <end position="330"/>
    </location>
</feature>
<dbReference type="OrthoDB" id="308933at2"/>
<reference evidence="3 4" key="1">
    <citation type="submission" date="2015-09" db="EMBL/GenBank/DDBJ databases">
        <authorList>
            <consortium name="Pathogen Informatics"/>
        </authorList>
    </citation>
    <scope>NUCLEOTIDE SEQUENCE [LARGE SCALE GENOMIC DNA]</scope>
    <source>
        <strain evidence="3 4">2789STDY5834970</strain>
    </source>
</reference>
<dbReference type="InterPro" id="IPR051396">
    <property type="entry name" value="Bact_Antivir_Def_Nuclease"/>
</dbReference>
<dbReference type="Pfam" id="PF20469">
    <property type="entry name" value="OLD-like_TOPRIM"/>
    <property type="match status" value="1"/>
</dbReference>
<evidence type="ECO:0000313" key="3">
    <source>
        <dbReference type="EMBL" id="CUM90525.1"/>
    </source>
</evidence>
<dbReference type="PANTHER" id="PTHR43581:SF4">
    <property type="entry name" value="ATP_GTP PHOSPHATASE"/>
    <property type="match status" value="1"/>
</dbReference>
<protein>
    <submittedName>
        <fullName evidence="3">Recombination protein F</fullName>
    </submittedName>
</protein>
<dbReference type="RefSeq" id="WP_055185663.1">
    <property type="nucleotide sequence ID" value="NZ_CYXN01000005.1"/>
</dbReference>
<name>A0A173SLM4_9FIRM</name>
<dbReference type="Gene3D" id="3.40.50.300">
    <property type="entry name" value="P-loop containing nucleotide triphosphate hydrolases"/>
    <property type="match status" value="1"/>
</dbReference>
<dbReference type="Proteomes" id="UP000095649">
    <property type="component" value="Unassembled WGS sequence"/>
</dbReference>
<dbReference type="CDD" id="cd00267">
    <property type="entry name" value="ABC_ATPase"/>
    <property type="match status" value="1"/>
</dbReference>
<dbReference type="CDD" id="cd01026">
    <property type="entry name" value="TOPRIM_OLD"/>
    <property type="match status" value="1"/>
</dbReference>
<dbReference type="AlphaFoldDB" id="A0A173SLM4"/>
<dbReference type="PANTHER" id="PTHR43581">
    <property type="entry name" value="ATP/GTP PHOSPHATASE"/>
    <property type="match status" value="1"/>
</dbReference>
<evidence type="ECO:0000259" key="2">
    <source>
        <dbReference type="Pfam" id="PF20469"/>
    </source>
</evidence>
<dbReference type="Pfam" id="PF13175">
    <property type="entry name" value="AAA_15"/>
    <property type="match status" value="1"/>
</dbReference>
<dbReference type="InterPro" id="IPR027417">
    <property type="entry name" value="P-loop_NTPase"/>
</dbReference>
<accession>A0A173SLM4</accession>
<dbReference type="InterPro" id="IPR041685">
    <property type="entry name" value="AAA_GajA/Old/RecF-like"/>
</dbReference>
<dbReference type="InterPro" id="IPR034139">
    <property type="entry name" value="TOPRIM_OLD"/>
</dbReference>
<gene>
    <name evidence="3" type="ORF">ERS852582_01083</name>
</gene>